<dbReference type="GO" id="GO:0000981">
    <property type="term" value="F:DNA-binding transcription factor activity, RNA polymerase II-specific"/>
    <property type="evidence" value="ECO:0007669"/>
    <property type="project" value="InterPro"/>
</dbReference>
<proteinExistence type="predicted"/>
<reference evidence="5" key="1">
    <citation type="submission" date="2023-08" db="EMBL/GenBank/DDBJ databases">
        <title>Black Yeasts Isolated from many extreme environments.</title>
        <authorList>
            <person name="Coleine C."/>
            <person name="Stajich J.E."/>
            <person name="Selbmann L."/>
        </authorList>
    </citation>
    <scope>NUCLEOTIDE SEQUENCE</scope>
    <source>
        <strain evidence="5">CCFEE 5810</strain>
    </source>
</reference>
<keyword evidence="3" id="KW-0539">Nucleus</keyword>
<sequence length="679" mass="76271">MSDEQNRKKPQRVQLACLPCRQAKLKCNRQSPACDQCVKRLRERDCAYTERGLRYNAAKQKAEFMREKVDRLESFVNQLKSTAPTKHNTRSPNVEHSLAHATGKLRLTDTGGVHFVGPSHWESIIEDIAEVKAYFDLQGSPEYLVDDDSPSLQDSHIIAADIQFGTANIYRKEDMLALLPAKLVVDRLVATWFRSSDGLRLILHAPTFQAEYQQFWRAPGDVSPAWLALLISVASVGAEILASNQHDANMGQLAEDLRRLTTHALILAEYVKPQPHVIESLMHHIKSLLVKSGDVTSELYVLLGNVSRLCTQGGYHRDPSHNPNISSLCAEMRRRIWDAVCAYDIKMCYQLGLVSVVNLLTQDTAPSSNYTDEDLLCDPIPPPRPLRDQTPMTWSVVYSKISHVLGDIIYCSHTPNKPDPAEVARLDADLQRVRDELPPQLRMRSLEESFLDAPELRTGRYGLEFVHLKALCVLYQRYLSLPDHTAERKQCVNAATALVEHQVVLLQATQDGGELSTSLPFVRAFIHDFNLAAMLLCSHANRQKTSATADESENDSTAVLALVLRVCRLWEQCGVNSIKARHALRAIQRFVEQRVVPPESRVDPAHEHDALWQPTMTNPEIRIPRSTPSGLHDVTAETQQDAIPSFPSFTDPSADQDMLFQELFGPGYFTQSGSTPDWP</sequence>
<dbReference type="AlphaFoldDB" id="A0AAN7W427"/>
<dbReference type="CDD" id="cd12148">
    <property type="entry name" value="fungal_TF_MHR"/>
    <property type="match status" value="1"/>
</dbReference>
<dbReference type="GO" id="GO:0005634">
    <property type="term" value="C:nucleus"/>
    <property type="evidence" value="ECO:0007669"/>
    <property type="project" value="UniProtKB-SubCell"/>
</dbReference>
<evidence type="ECO:0000313" key="5">
    <source>
        <dbReference type="EMBL" id="KAK5698048.1"/>
    </source>
</evidence>
<evidence type="ECO:0000256" key="1">
    <source>
        <dbReference type="ARBA" id="ARBA00004123"/>
    </source>
</evidence>
<dbReference type="Pfam" id="PF00172">
    <property type="entry name" value="Zn_clus"/>
    <property type="match status" value="1"/>
</dbReference>
<dbReference type="CDD" id="cd00067">
    <property type="entry name" value="GAL4"/>
    <property type="match status" value="1"/>
</dbReference>
<evidence type="ECO:0000259" key="4">
    <source>
        <dbReference type="PROSITE" id="PS50048"/>
    </source>
</evidence>
<gene>
    <name evidence="5" type="ORF">LTR97_007008</name>
</gene>
<dbReference type="SUPFAM" id="SSF57701">
    <property type="entry name" value="Zn2/Cys6 DNA-binding domain"/>
    <property type="match status" value="1"/>
</dbReference>
<dbReference type="GO" id="GO:0008270">
    <property type="term" value="F:zinc ion binding"/>
    <property type="evidence" value="ECO:0007669"/>
    <property type="project" value="InterPro"/>
</dbReference>
<dbReference type="InterPro" id="IPR001138">
    <property type="entry name" value="Zn2Cys6_DnaBD"/>
</dbReference>
<comment type="subcellular location">
    <subcellularLocation>
        <location evidence="1">Nucleus</location>
    </subcellularLocation>
</comment>
<dbReference type="InterPro" id="IPR050613">
    <property type="entry name" value="Sec_Metabolite_Reg"/>
</dbReference>
<dbReference type="PROSITE" id="PS50048">
    <property type="entry name" value="ZN2_CY6_FUNGAL_2"/>
    <property type="match status" value="1"/>
</dbReference>
<organism evidence="5 6">
    <name type="scientific">Elasticomyces elasticus</name>
    <dbReference type="NCBI Taxonomy" id="574655"/>
    <lineage>
        <taxon>Eukaryota</taxon>
        <taxon>Fungi</taxon>
        <taxon>Dikarya</taxon>
        <taxon>Ascomycota</taxon>
        <taxon>Pezizomycotina</taxon>
        <taxon>Dothideomycetes</taxon>
        <taxon>Dothideomycetidae</taxon>
        <taxon>Mycosphaerellales</taxon>
        <taxon>Teratosphaeriaceae</taxon>
        <taxon>Elasticomyces</taxon>
    </lineage>
</organism>
<dbReference type="PROSITE" id="PS00463">
    <property type="entry name" value="ZN2_CY6_FUNGAL_1"/>
    <property type="match status" value="1"/>
</dbReference>
<dbReference type="InterPro" id="IPR007219">
    <property type="entry name" value="XnlR_reg_dom"/>
</dbReference>
<comment type="caution">
    <text evidence="5">The sequence shown here is derived from an EMBL/GenBank/DDBJ whole genome shotgun (WGS) entry which is preliminary data.</text>
</comment>
<dbReference type="EMBL" id="JAVRQU010000010">
    <property type="protein sequence ID" value="KAK5698048.1"/>
    <property type="molecule type" value="Genomic_DNA"/>
</dbReference>
<dbReference type="Pfam" id="PF04082">
    <property type="entry name" value="Fungal_trans"/>
    <property type="match status" value="1"/>
</dbReference>
<dbReference type="Proteomes" id="UP001310594">
    <property type="component" value="Unassembled WGS sequence"/>
</dbReference>
<evidence type="ECO:0000313" key="6">
    <source>
        <dbReference type="Proteomes" id="UP001310594"/>
    </source>
</evidence>
<protein>
    <recommendedName>
        <fullName evidence="4">Zn(2)-C6 fungal-type domain-containing protein</fullName>
    </recommendedName>
</protein>
<accession>A0AAN7W427</accession>
<evidence type="ECO:0000256" key="2">
    <source>
        <dbReference type="ARBA" id="ARBA00022723"/>
    </source>
</evidence>
<name>A0AAN7W427_9PEZI</name>
<evidence type="ECO:0000256" key="3">
    <source>
        <dbReference type="ARBA" id="ARBA00023242"/>
    </source>
</evidence>
<dbReference type="GO" id="GO:0003677">
    <property type="term" value="F:DNA binding"/>
    <property type="evidence" value="ECO:0007669"/>
    <property type="project" value="InterPro"/>
</dbReference>
<dbReference type="InterPro" id="IPR036864">
    <property type="entry name" value="Zn2-C6_fun-type_DNA-bd_sf"/>
</dbReference>
<keyword evidence="2" id="KW-0479">Metal-binding</keyword>
<dbReference type="SMART" id="SM00066">
    <property type="entry name" value="GAL4"/>
    <property type="match status" value="1"/>
</dbReference>
<dbReference type="Gene3D" id="4.10.240.10">
    <property type="entry name" value="Zn(2)-C6 fungal-type DNA-binding domain"/>
    <property type="match status" value="1"/>
</dbReference>
<dbReference type="GO" id="GO:0006351">
    <property type="term" value="P:DNA-templated transcription"/>
    <property type="evidence" value="ECO:0007669"/>
    <property type="project" value="InterPro"/>
</dbReference>
<feature type="domain" description="Zn(2)-C6 fungal-type" evidence="4">
    <location>
        <begin position="16"/>
        <end position="48"/>
    </location>
</feature>
<dbReference type="PANTHER" id="PTHR31001:SF49">
    <property type="entry name" value="ZN(II)2CYS6 TRANSCRIPTION FACTOR (EUROFUNG)"/>
    <property type="match status" value="1"/>
</dbReference>
<dbReference type="PANTHER" id="PTHR31001">
    <property type="entry name" value="UNCHARACTERIZED TRANSCRIPTIONAL REGULATORY PROTEIN"/>
    <property type="match status" value="1"/>
</dbReference>